<dbReference type="EMBL" id="JARKIE010000008">
    <property type="protein sequence ID" value="KAJ7705417.1"/>
    <property type="molecule type" value="Genomic_DNA"/>
</dbReference>
<proteinExistence type="predicted"/>
<keyword evidence="2" id="KW-1185">Reference proteome</keyword>
<dbReference type="AlphaFoldDB" id="A0AAD7GUC5"/>
<evidence type="ECO:0000313" key="1">
    <source>
        <dbReference type="EMBL" id="KAJ7705417.1"/>
    </source>
</evidence>
<accession>A0AAD7GUC5</accession>
<comment type="caution">
    <text evidence="1">The sequence shown here is derived from an EMBL/GenBank/DDBJ whole genome shotgun (WGS) entry which is preliminary data.</text>
</comment>
<sequence>MTAAKAVTDASAALPSTGPVTSSTIDPVLASVHDILGSTAASLPGNVNAAVASAQALHTTITQCDCGDTLGNLVQSVLDLLNHLLGLQSSCSGGTAPTVPGPASCLHVDASKTVCGILPGVYVGPVVLCGLLGDGLTNTLQGLVNGLGLNAACPTGPPAATVPPATIPPVSVPPVAVPPATVNTTSPAGAGSPSDPDTVIKLAGLCIHLAVTINLAAGSADQSCGGLLGPVNGLVNSILHQPLTGSGGLLGGVLSRRDLGLGGLLGPILGGGGSGDALGLGGLTSGLTPTVNALTPTINSVVSAVDGVGATCAVGGLTALLDTLGTTVNKLVGGLGSCGCGSDPAVTSAISAMQATAASSLPAVPAPAKRAFRSRSRRGHVNFLRAQSDSILAPSLVGPMTSALAFAAAIQSMQSAMSSSVPSCSSMLSSLATLFGSSSTSLSTNLGLAVIETRAFQTSLVDRPDLGKLIEYTQRLLDSLVNMQSATSMTVSSAASCDGANVSHVICGLLPSLWYLGPPILCGLERESTLSEDVQKLVGDGAVPQQCPSNA</sequence>
<gene>
    <name evidence="1" type="ORF">B0H17DRAFT_1037873</name>
</gene>
<name>A0AAD7GUC5_MYCRO</name>
<evidence type="ECO:0000313" key="2">
    <source>
        <dbReference type="Proteomes" id="UP001221757"/>
    </source>
</evidence>
<reference evidence="1" key="1">
    <citation type="submission" date="2023-03" db="EMBL/GenBank/DDBJ databases">
        <title>Massive genome expansion in bonnet fungi (Mycena s.s.) driven by repeated elements and novel gene families across ecological guilds.</title>
        <authorList>
            <consortium name="Lawrence Berkeley National Laboratory"/>
            <person name="Harder C.B."/>
            <person name="Miyauchi S."/>
            <person name="Viragh M."/>
            <person name="Kuo A."/>
            <person name="Thoen E."/>
            <person name="Andreopoulos B."/>
            <person name="Lu D."/>
            <person name="Skrede I."/>
            <person name="Drula E."/>
            <person name="Henrissat B."/>
            <person name="Morin E."/>
            <person name="Kohler A."/>
            <person name="Barry K."/>
            <person name="LaButti K."/>
            <person name="Morin E."/>
            <person name="Salamov A."/>
            <person name="Lipzen A."/>
            <person name="Mereny Z."/>
            <person name="Hegedus B."/>
            <person name="Baldrian P."/>
            <person name="Stursova M."/>
            <person name="Weitz H."/>
            <person name="Taylor A."/>
            <person name="Grigoriev I.V."/>
            <person name="Nagy L.G."/>
            <person name="Martin F."/>
            <person name="Kauserud H."/>
        </authorList>
    </citation>
    <scope>NUCLEOTIDE SEQUENCE</scope>
    <source>
        <strain evidence="1">CBHHK067</strain>
    </source>
</reference>
<dbReference type="Proteomes" id="UP001221757">
    <property type="component" value="Unassembled WGS sequence"/>
</dbReference>
<organism evidence="1 2">
    <name type="scientific">Mycena rosella</name>
    <name type="common">Pink bonnet</name>
    <name type="synonym">Agaricus rosellus</name>
    <dbReference type="NCBI Taxonomy" id="1033263"/>
    <lineage>
        <taxon>Eukaryota</taxon>
        <taxon>Fungi</taxon>
        <taxon>Dikarya</taxon>
        <taxon>Basidiomycota</taxon>
        <taxon>Agaricomycotina</taxon>
        <taxon>Agaricomycetes</taxon>
        <taxon>Agaricomycetidae</taxon>
        <taxon>Agaricales</taxon>
        <taxon>Marasmiineae</taxon>
        <taxon>Mycenaceae</taxon>
        <taxon>Mycena</taxon>
    </lineage>
</organism>
<protein>
    <submittedName>
        <fullName evidence="1">Uncharacterized protein</fullName>
    </submittedName>
</protein>